<evidence type="ECO:0000256" key="4">
    <source>
        <dbReference type="ARBA" id="ARBA00023125"/>
    </source>
</evidence>
<evidence type="ECO:0000259" key="12">
    <source>
        <dbReference type="PROSITE" id="PS50071"/>
    </source>
</evidence>
<dbReference type="CDD" id="cd00086">
    <property type="entry name" value="homeodomain"/>
    <property type="match status" value="1"/>
</dbReference>
<dbReference type="PANTHER" id="PTHR14057:SF47">
    <property type="entry name" value="HOMEOBOX PROTEIN ONECUT"/>
    <property type="match status" value="1"/>
</dbReference>
<comment type="similarity">
    <text evidence="2 10">Belongs to the CUT homeobox family.</text>
</comment>
<feature type="region of interest" description="Disordered" evidence="11">
    <location>
        <begin position="618"/>
        <end position="693"/>
    </location>
</feature>
<feature type="domain" description="CUT" evidence="13">
    <location>
        <begin position="348"/>
        <end position="434"/>
    </location>
</feature>
<dbReference type="GO" id="GO:0005634">
    <property type="term" value="C:nucleus"/>
    <property type="evidence" value="ECO:0007669"/>
    <property type="project" value="UniProtKB-SubCell"/>
</dbReference>
<dbReference type="GO" id="GO:0000978">
    <property type="term" value="F:RNA polymerase II cis-regulatory region sequence-specific DNA binding"/>
    <property type="evidence" value="ECO:0007669"/>
    <property type="project" value="TreeGrafter"/>
</dbReference>
<reference evidence="14" key="1">
    <citation type="journal article" date="2013" name="Genetics">
        <title>The draft genome and transcriptome of Panagrellus redivivus are shaped by the harsh demands of a free-living lifestyle.</title>
        <authorList>
            <person name="Srinivasan J."/>
            <person name="Dillman A.R."/>
            <person name="Macchietto M.G."/>
            <person name="Heikkinen L."/>
            <person name="Lakso M."/>
            <person name="Fracchia K.M."/>
            <person name="Antoshechkin I."/>
            <person name="Mortazavi A."/>
            <person name="Wong G."/>
            <person name="Sternberg P.W."/>
        </authorList>
    </citation>
    <scope>NUCLEOTIDE SEQUENCE [LARGE SCALE GENOMIC DNA]</scope>
    <source>
        <strain evidence="14">MT8872</strain>
    </source>
</reference>
<dbReference type="InterPro" id="IPR010982">
    <property type="entry name" value="Lambda_DNA-bd_dom_sf"/>
</dbReference>
<evidence type="ECO:0000256" key="3">
    <source>
        <dbReference type="ARBA" id="ARBA00023015"/>
    </source>
</evidence>
<feature type="compositionally biased region" description="Basic and acidic residues" evidence="11">
    <location>
        <begin position="672"/>
        <end position="684"/>
    </location>
</feature>
<sequence>MYTNQIQSTDNTLFEPRICRPCSTTTTSIADDFYDADAITTITTTASRGLWSGEGAMTGNNFLQIDPNAHFNASAGHYDDLPENFLETVSPHNSGQPMSIQGQDGNGAHLASLNNMSVSVSDYAMPNMSTIGVPTYSSALKAESLDHLITPRSSSHLNVDNLNYRYSYGNSASLLSPLQLDGRNDHSNLLGISRPNGRASEMLSSLRTNPSYLNIKEELTSDLGYNNDYDPTYLIQPQPSQQELERMTAATPPAISGDLMGQLQGNDPFQLVQFEVATSQAYHSIPQPVQPAPSSSRKRARTKAAQQAQQQQQMAAGPSSNDDGQVLAPGAGVPRAVYSTSDVTDPLNAEIDDDIYIDTRDLCKRIAYELKQHSIPQAIFAERILCRSQGTLSDLLRNPKPWNKLKSGRETFRRMFNWVQQPLHVRLSILDMYKDLSDSSTPGTNDIPLNTAAVMSPPTPAQNARQHSRSRPAADENGISAKRPRLVFTDIQKRTLQAIFKETQRPSREMQQTIAEHLRLDMSTVSNFFMNARRRSRNGSVVDDEPAPYQQVKPISPPPQSPTQVKPRSRGFKTSPESHSMPEHIDEAVAAVAHGASAGYGNLNNTYANLLEMENGNEGQWNEDAGAVDMKPGSSLDFDPSQYDDGSPQQHDPSQEEALRQHLEGGGVLGNDDIKTEVELKDGDSPSGSYHSN</sequence>
<dbReference type="Gene3D" id="1.10.260.40">
    <property type="entry name" value="lambda repressor-like DNA-binding domains"/>
    <property type="match status" value="1"/>
</dbReference>
<comment type="subcellular location">
    <subcellularLocation>
        <location evidence="1 8 9">Nucleus</location>
    </subcellularLocation>
</comment>
<evidence type="ECO:0000256" key="7">
    <source>
        <dbReference type="ARBA" id="ARBA00023242"/>
    </source>
</evidence>
<keyword evidence="5 8" id="KW-0371">Homeobox</keyword>
<dbReference type="Gene3D" id="1.10.10.60">
    <property type="entry name" value="Homeodomain-like"/>
    <property type="match status" value="1"/>
</dbReference>
<dbReference type="SUPFAM" id="SSF47413">
    <property type="entry name" value="lambda repressor-like DNA-binding domains"/>
    <property type="match status" value="1"/>
</dbReference>
<evidence type="ECO:0000256" key="6">
    <source>
        <dbReference type="ARBA" id="ARBA00023163"/>
    </source>
</evidence>
<dbReference type="PROSITE" id="PS51042">
    <property type="entry name" value="CUT"/>
    <property type="match status" value="1"/>
</dbReference>
<reference evidence="15" key="2">
    <citation type="submission" date="2020-10" db="UniProtKB">
        <authorList>
            <consortium name="WormBaseParasite"/>
        </authorList>
    </citation>
    <scope>IDENTIFICATION</scope>
</reference>
<dbReference type="InterPro" id="IPR009057">
    <property type="entry name" value="Homeodomain-like_sf"/>
</dbReference>
<feature type="compositionally biased region" description="Low complexity" evidence="11">
    <location>
        <begin position="304"/>
        <end position="316"/>
    </location>
</feature>
<keyword evidence="14" id="KW-1185">Reference proteome</keyword>
<evidence type="ECO:0000259" key="13">
    <source>
        <dbReference type="PROSITE" id="PS51042"/>
    </source>
</evidence>
<proteinExistence type="inferred from homology"/>
<organism evidence="14 15">
    <name type="scientific">Panagrellus redivivus</name>
    <name type="common">Microworm</name>
    <dbReference type="NCBI Taxonomy" id="6233"/>
    <lineage>
        <taxon>Eukaryota</taxon>
        <taxon>Metazoa</taxon>
        <taxon>Ecdysozoa</taxon>
        <taxon>Nematoda</taxon>
        <taxon>Chromadorea</taxon>
        <taxon>Rhabditida</taxon>
        <taxon>Tylenchina</taxon>
        <taxon>Panagrolaimomorpha</taxon>
        <taxon>Panagrolaimoidea</taxon>
        <taxon>Panagrolaimidae</taxon>
        <taxon>Panagrellus</taxon>
    </lineage>
</organism>
<feature type="domain" description="Homeobox" evidence="12">
    <location>
        <begin position="479"/>
        <end position="539"/>
    </location>
</feature>
<dbReference type="AlphaFoldDB" id="A0A7E4ULP5"/>
<evidence type="ECO:0000256" key="1">
    <source>
        <dbReference type="ARBA" id="ARBA00004123"/>
    </source>
</evidence>
<keyword evidence="6 10" id="KW-0804">Transcription</keyword>
<dbReference type="SMART" id="SM01109">
    <property type="entry name" value="CUT"/>
    <property type="match status" value="1"/>
</dbReference>
<name>A0A7E4ULP5_PANRE</name>
<dbReference type="PANTHER" id="PTHR14057">
    <property type="entry name" value="TRANSCRIPTION FACTOR ONECUT"/>
    <property type="match status" value="1"/>
</dbReference>
<dbReference type="SMART" id="SM00389">
    <property type="entry name" value="HOX"/>
    <property type="match status" value="1"/>
</dbReference>
<dbReference type="PROSITE" id="PS50071">
    <property type="entry name" value="HOMEOBOX_2"/>
    <property type="match status" value="1"/>
</dbReference>
<evidence type="ECO:0000313" key="15">
    <source>
        <dbReference type="WBParaSite" id="Pan_g10265.t3"/>
    </source>
</evidence>
<feature type="region of interest" description="Disordered" evidence="11">
    <location>
        <begin position="536"/>
        <end position="581"/>
    </location>
</feature>
<dbReference type="SUPFAM" id="SSF46689">
    <property type="entry name" value="Homeodomain-like"/>
    <property type="match status" value="1"/>
</dbReference>
<evidence type="ECO:0000256" key="11">
    <source>
        <dbReference type="SAM" id="MobiDB-lite"/>
    </source>
</evidence>
<dbReference type="WBParaSite" id="Pan_g10265.t3">
    <property type="protein sequence ID" value="Pan_g10265.t3"/>
    <property type="gene ID" value="Pan_g10265"/>
</dbReference>
<dbReference type="InterPro" id="IPR001356">
    <property type="entry name" value="HD"/>
</dbReference>
<dbReference type="InterPro" id="IPR051649">
    <property type="entry name" value="CUT_Homeobox"/>
</dbReference>
<dbReference type="Proteomes" id="UP000492821">
    <property type="component" value="Unassembled WGS sequence"/>
</dbReference>
<keyword evidence="3 10" id="KW-0805">Transcription regulation</keyword>
<dbReference type="InterPro" id="IPR003350">
    <property type="entry name" value="CUT_dom"/>
</dbReference>
<evidence type="ECO:0000256" key="8">
    <source>
        <dbReference type="PROSITE-ProRule" id="PRU00108"/>
    </source>
</evidence>
<accession>A0A7E4ULP5</accession>
<keyword evidence="7 8" id="KW-0539">Nucleus</keyword>
<evidence type="ECO:0000313" key="14">
    <source>
        <dbReference type="Proteomes" id="UP000492821"/>
    </source>
</evidence>
<evidence type="ECO:0000256" key="9">
    <source>
        <dbReference type="RuleBase" id="RU000682"/>
    </source>
</evidence>
<evidence type="ECO:0000256" key="5">
    <source>
        <dbReference type="ARBA" id="ARBA00023155"/>
    </source>
</evidence>
<evidence type="ECO:0000256" key="10">
    <source>
        <dbReference type="RuleBase" id="RU361129"/>
    </source>
</evidence>
<dbReference type="FunFam" id="1.10.260.40:FF:000005">
    <property type="entry name" value="One cut domain family member"/>
    <property type="match status" value="1"/>
</dbReference>
<dbReference type="FunFam" id="1.10.10.60:FF:000054">
    <property type="entry name" value="One cut domain family member"/>
    <property type="match status" value="1"/>
</dbReference>
<protein>
    <recommendedName>
        <fullName evidence="10">One cut domain family member</fullName>
    </recommendedName>
</protein>
<dbReference type="GO" id="GO:0000981">
    <property type="term" value="F:DNA-binding transcription factor activity, RNA polymerase II-specific"/>
    <property type="evidence" value="ECO:0007669"/>
    <property type="project" value="TreeGrafter"/>
</dbReference>
<keyword evidence="4 8" id="KW-0238">DNA-binding</keyword>
<dbReference type="Pfam" id="PF00046">
    <property type="entry name" value="Homeodomain"/>
    <property type="match status" value="1"/>
</dbReference>
<feature type="compositionally biased region" description="Basic and acidic residues" evidence="11">
    <location>
        <begin position="653"/>
        <end position="663"/>
    </location>
</feature>
<feature type="region of interest" description="Disordered" evidence="11">
    <location>
        <begin position="284"/>
        <end position="331"/>
    </location>
</feature>
<feature type="DNA-binding region" description="Homeobox" evidence="8">
    <location>
        <begin position="481"/>
        <end position="540"/>
    </location>
</feature>
<dbReference type="Pfam" id="PF02376">
    <property type="entry name" value="CUT"/>
    <property type="match status" value="1"/>
</dbReference>
<feature type="region of interest" description="Disordered" evidence="11">
    <location>
        <begin position="451"/>
        <end position="482"/>
    </location>
</feature>
<evidence type="ECO:0000256" key="2">
    <source>
        <dbReference type="ARBA" id="ARBA00008190"/>
    </source>
</evidence>